<name>A0ABS7DEI0_9GAMM</name>
<dbReference type="EMBL" id="JAGFNY010000001">
    <property type="protein sequence ID" value="MBW7569444.1"/>
    <property type="molecule type" value="Genomic_DNA"/>
</dbReference>
<comment type="caution">
    <text evidence="1">The sequence shown here is derived from an EMBL/GenBank/DDBJ whole genome shotgun (WGS) entry which is preliminary data.</text>
</comment>
<dbReference type="RefSeq" id="WP_219935970.1">
    <property type="nucleotide sequence ID" value="NZ_JAGFNY010000001.1"/>
</dbReference>
<evidence type="ECO:0000313" key="1">
    <source>
        <dbReference type="EMBL" id="MBW7569444.1"/>
    </source>
</evidence>
<sequence>MDTNNSTNTLEKIDAIIAGFFSEFRFYRGLISVQEDYFFYKARSIFCAQPLMIDDDNLPFNVSIEQIRLINSFIHAYDFTDLYLACRSNAEEDGCNLDNYAWDSDFALDYLQYFSLDALVYFSKKVANDNCSCFDADLYEEIIECWDSYNEINALKYTYLHGLCKNYGQSRKILVNEFDETELTVIFMDMFRNIAIPYIKGYFYVPNEDKDSDDCFDDDFDDSDDDLYTHDRFVSWDAYFDFIKRHDNSLISDIECNTNAQSVFGVLRGDLEYK</sequence>
<protein>
    <submittedName>
        <fullName evidence="1">Uncharacterized protein</fullName>
    </submittedName>
</protein>
<evidence type="ECO:0000313" key="2">
    <source>
        <dbReference type="Proteomes" id="UP000731465"/>
    </source>
</evidence>
<organism evidence="1 2">
    <name type="scientific">Succinivibrio faecicola</name>
    <dbReference type="NCBI Taxonomy" id="2820300"/>
    <lineage>
        <taxon>Bacteria</taxon>
        <taxon>Pseudomonadati</taxon>
        <taxon>Pseudomonadota</taxon>
        <taxon>Gammaproteobacteria</taxon>
        <taxon>Aeromonadales</taxon>
        <taxon>Succinivibrionaceae</taxon>
        <taxon>Succinivibrio</taxon>
    </lineage>
</organism>
<keyword evidence="2" id="KW-1185">Reference proteome</keyword>
<reference evidence="1 2" key="1">
    <citation type="submission" date="2021-03" db="EMBL/GenBank/DDBJ databases">
        <title>Succinivibrio sp. nov. isolated from feces of cow.</title>
        <authorList>
            <person name="Choi J.-Y."/>
        </authorList>
    </citation>
    <scope>NUCLEOTIDE SEQUENCE [LARGE SCALE GENOMIC DNA]</scope>
    <source>
        <strain evidence="1 2">AGMB01872</strain>
    </source>
</reference>
<dbReference type="Proteomes" id="UP000731465">
    <property type="component" value="Unassembled WGS sequence"/>
</dbReference>
<proteinExistence type="predicted"/>
<gene>
    <name evidence="1" type="ORF">J5V48_00840</name>
</gene>
<accession>A0ABS7DEI0</accession>